<keyword evidence="2" id="KW-1133">Transmembrane helix</keyword>
<keyword evidence="2" id="KW-0812">Transmembrane</keyword>
<evidence type="ECO:0000256" key="2">
    <source>
        <dbReference type="SAM" id="Phobius"/>
    </source>
</evidence>
<feature type="transmembrane region" description="Helical" evidence="2">
    <location>
        <begin position="6"/>
        <end position="31"/>
    </location>
</feature>
<evidence type="ECO:0000313" key="4">
    <source>
        <dbReference type="Proteomes" id="UP000224182"/>
    </source>
</evidence>
<accession>A0A2C6CHQ0</accession>
<keyword evidence="2" id="KW-0472">Membrane</keyword>
<dbReference type="AlphaFoldDB" id="A0A2C6CHQ0"/>
<feature type="region of interest" description="Disordered" evidence="1">
    <location>
        <begin position="289"/>
        <end position="310"/>
    </location>
</feature>
<evidence type="ECO:0000256" key="1">
    <source>
        <dbReference type="SAM" id="MobiDB-lite"/>
    </source>
</evidence>
<reference evidence="3 4" key="1">
    <citation type="submission" date="2017-06" db="EMBL/GenBank/DDBJ databases">
        <title>Draft genome sequence of Fusobacterium nucleatum subsp. polymorphum KCOM 1271 (=ChDC F305).</title>
        <authorList>
            <person name="Kook J.-K."/>
            <person name="Park S.-N."/>
            <person name="Lim Y.K."/>
            <person name="Roh H."/>
        </authorList>
    </citation>
    <scope>NUCLEOTIDE SEQUENCE [LARGE SCALE GENOMIC DNA]</scope>
    <source>
        <strain evidence="4">KCOM 1271 (ChDC F305)</strain>
    </source>
</reference>
<evidence type="ECO:0000313" key="3">
    <source>
        <dbReference type="EMBL" id="PHI06773.1"/>
    </source>
</evidence>
<proteinExistence type="predicted"/>
<comment type="caution">
    <text evidence="3">The sequence shown here is derived from an EMBL/GenBank/DDBJ whole genome shotgun (WGS) entry which is preliminary data.</text>
</comment>
<name>A0A2C6CHQ0_FUSNP</name>
<dbReference type="Proteomes" id="UP000224182">
    <property type="component" value="Unassembled WGS sequence"/>
</dbReference>
<gene>
    <name evidence="3" type="ORF">CBG54_06835</name>
</gene>
<protein>
    <submittedName>
        <fullName evidence="3">Uncharacterized protein</fullName>
    </submittedName>
</protein>
<dbReference type="EMBL" id="NIRN01000001">
    <property type="protein sequence ID" value="PHI06773.1"/>
    <property type="molecule type" value="Genomic_DNA"/>
</dbReference>
<organism evidence="3 4">
    <name type="scientific">Fusobacterium nucleatum subsp. polymorphum</name>
    <name type="common">Fusobacterium polymorphum</name>
    <dbReference type="NCBI Taxonomy" id="76857"/>
    <lineage>
        <taxon>Bacteria</taxon>
        <taxon>Fusobacteriati</taxon>
        <taxon>Fusobacteriota</taxon>
        <taxon>Fusobacteriia</taxon>
        <taxon>Fusobacteriales</taxon>
        <taxon>Fusobacteriaceae</taxon>
        <taxon>Fusobacterium</taxon>
    </lineage>
</organism>
<dbReference type="RefSeq" id="WP_098974548.1">
    <property type="nucleotide sequence ID" value="NZ_CP077110.1"/>
</dbReference>
<sequence>MSEQEYIFKIIELAISTIATIGTIIGLIFVVKQLKDGREQIRLNTKALEISTKSLEVSLQYQQREKAVELSKYFEEILDTNTLIIELLSLTPLKEKIQKLELNNIEKNLFNDFDIEELKEIFPDYDKNKVEYNYYELINKLSLEKITNAYQFFRPNKYYDEIQLCSSRNFKPYSKLDIENGKNEIEKNNMKIFNFKLLYLRKDIIADIFSLLSTNLNKLEYFSMNFISDIGEDEIIYPSLHQVFFAYVEISYIYIASKNKATIKDKYYTNIIKLYIKWKKRYLEELKKEKEAKEEAKQKSNTRKETKKLL</sequence>